<dbReference type="HAMAP" id="MF_00033">
    <property type="entry name" value="MurG"/>
    <property type="match status" value="1"/>
</dbReference>
<evidence type="ECO:0000313" key="13">
    <source>
        <dbReference type="EMBL" id="RCU49885.1"/>
    </source>
</evidence>
<evidence type="ECO:0000256" key="4">
    <source>
        <dbReference type="ARBA" id="ARBA00022679"/>
    </source>
</evidence>
<keyword evidence="9 10" id="KW-0961">Cell wall biogenesis/degradation</keyword>
<keyword evidence="3 10" id="KW-0328">Glycosyltransferase</keyword>
<evidence type="ECO:0000256" key="1">
    <source>
        <dbReference type="ARBA" id="ARBA00022475"/>
    </source>
</evidence>
<keyword evidence="8 10" id="KW-0131">Cell cycle</keyword>
<feature type="domain" description="Glycosyltransferase family 28 N-terminal" evidence="11">
    <location>
        <begin position="6"/>
        <end position="140"/>
    </location>
</feature>
<feature type="binding site" evidence="10">
    <location>
        <position position="288"/>
    </location>
    <ligand>
        <name>UDP-N-acetyl-alpha-D-glucosamine</name>
        <dbReference type="ChEBI" id="CHEBI:57705"/>
    </ligand>
</feature>
<feature type="binding site" evidence="10">
    <location>
        <begin position="262"/>
        <end position="267"/>
    </location>
    <ligand>
        <name>UDP-N-acetyl-alpha-D-glucosamine</name>
        <dbReference type="ChEBI" id="CHEBI:57705"/>
    </ligand>
</feature>
<dbReference type="InterPro" id="IPR004276">
    <property type="entry name" value="GlycoTrans_28_N"/>
</dbReference>
<keyword evidence="2 10" id="KW-0132">Cell division</keyword>
<keyword evidence="14" id="KW-1185">Reference proteome</keyword>
<evidence type="ECO:0000256" key="8">
    <source>
        <dbReference type="ARBA" id="ARBA00023306"/>
    </source>
</evidence>
<dbReference type="PANTHER" id="PTHR21015:SF22">
    <property type="entry name" value="GLYCOSYLTRANSFERASE"/>
    <property type="match status" value="1"/>
</dbReference>
<comment type="catalytic activity">
    <reaction evidence="10">
        <text>di-trans,octa-cis-undecaprenyl diphospho-N-acetyl-alpha-D-muramoyl-L-alanyl-D-glutamyl-meso-2,6-diaminopimeloyl-D-alanyl-D-alanine + UDP-N-acetyl-alpha-D-glucosamine = di-trans,octa-cis-undecaprenyl diphospho-[N-acetyl-alpha-D-glucosaminyl-(1-&gt;4)]-N-acetyl-alpha-D-muramoyl-L-alanyl-D-glutamyl-meso-2,6-diaminopimeloyl-D-alanyl-D-alanine + UDP + H(+)</text>
        <dbReference type="Rhea" id="RHEA:31227"/>
        <dbReference type="ChEBI" id="CHEBI:15378"/>
        <dbReference type="ChEBI" id="CHEBI:57705"/>
        <dbReference type="ChEBI" id="CHEBI:58223"/>
        <dbReference type="ChEBI" id="CHEBI:61387"/>
        <dbReference type="ChEBI" id="CHEBI:61388"/>
        <dbReference type="EC" id="2.4.1.227"/>
    </reaction>
</comment>
<evidence type="ECO:0000256" key="2">
    <source>
        <dbReference type="ARBA" id="ARBA00022618"/>
    </source>
</evidence>
<evidence type="ECO:0000259" key="11">
    <source>
        <dbReference type="Pfam" id="PF03033"/>
    </source>
</evidence>
<feature type="binding site" evidence="10">
    <location>
        <position position="243"/>
    </location>
    <ligand>
        <name>UDP-N-acetyl-alpha-D-glucosamine</name>
        <dbReference type="ChEBI" id="CHEBI:57705"/>
    </ligand>
</feature>
<sequence length="358" mass="38193">MASRLLIMAGGTGGHVFPALAVADYLAARGWQISWLGTRGRLEEQLVPKYGYAIDYIDVQGVRGNGLVRLLAAPFKIGKAIYQARRVIKQRQPDVVLGMGGYASGPGGIAAWLTGKKLVVHEQNAAAGMTNRLLARFASDLLVAFNGAFPGIEQVVGNPVRAAFAELASPRERKADITKRPVQIVVVGGSLGARVLNEVVPAAVVNLDRPLVIKHQTGKGQHAEVLERYRAAAQAQVEVSEFIDDMVATYGWADLVICRAGALTVSEIAMAGVASIFVPLPHAVDDHQTKNAQYLVAAKAAILMPQKQFDAVSLNEQLTALLDKPEVLVEMGESAKSAATPNATADVANIISERARRH</sequence>
<dbReference type="InterPro" id="IPR006009">
    <property type="entry name" value="GlcNAc_MurG"/>
</dbReference>
<keyword evidence="7 10" id="KW-0472">Membrane</keyword>
<evidence type="ECO:0000256" key="7">
    <source>
        <dbReference type="ARBA" id="ARBA00023136"/>
    </source>
</evidence>
<keyword evidence="6 10" id="KW-0573">Peptidoglycan synthesis</keyword>
<comment type="function">
    <text evidence="10">Cell wall formation. Catalyzes the transfer of a GlcNAc subunit on undecaprenyl-pyrophosphoryl-MurNAc-pentapeptide (lipid intermediate I) to form undecaprenyl-pyrophosphoryl-MurNAc-(pentapeptide)GlcNAc (lipid intermediate II).</text>
</comment>
<dbReference type="InterPro" id="IPR007235">
    <property type="entry name" value="Glyco_trans_28_C"/>
</dbReference>
<dbReference type="Proteomes" id="UP000252558">
    <property type="component" value="Unassembled WGS sequence"/>
</dbReference>
<organism evidence="13 14">
    <name type="scientific">Corallincola holothuriorum</name>
    <dbReference type="NCBI Taxonomy" id="2282215"/>
    <lineage>
        <taxon>Bacteria</taxon>
        <taxon>Pseudomonadati</taxon>
        <taxon>Pseudomonadota</taxon>
        <taxon>Gammaproteobacteria</taxon>
        <taxon>Alteromonadales</taxon>
        <taxon>Psychromonadaceae</taxon>
        <taxon>Corallincola</taxon>
    </lineage>
</organism>
<dbReference type="GO" id="GO:0005886">
    <property type="term" value="C:plasma membrane"/>
    <property type="evidence" value="ECO:0007669"/>
    <property type="project" value="UniProtKB-SubCell"/>
</dbReference>
<evidence type="ECO:0000256" key="9">
    <source>
        <dbReference type="ARBA" id="ARBA00023316"/>
    </source>
</evidence>
<comment type="similarity">
    <text evidence="10">Belongs to the glycosyltransferase 28 family. MurG subfamily.</text>
</comment>
<evidence type="ECO:0000256" key="6">
    <source>
        <dbReference type="ARBA" id="ARBA00022984"/>
    </source>
</evidence>
<keyword evidence="4 10" id="KW-0808">Transferase</keyword>
<dbReference type="CDD" id="cd03785">
    <property type="entry name" value="GT28_MurG"/>
    <property type="match status" value="1"/>
</dbReference>
<keyword evidence="1 10" id="KW-1003">Cell membrane</keyword>
<dbReference type="GO" id="GO:0071555">
    <property type="term" value="P:cell wall organization"/>
    <property type="evidence" value="ECO:0007669"/>
    <property type="project" value="UniProtKB-KW"/>
</dbReference>
<dbReference type="Pfam" id="PF03033">
    <property type="entry name" value="Glyco_transf_28"/>
    <property type="match status" value="1"/>
</dbReference>
<dbReference type="UniPathway" id="UPA00219"/>
<dbReference type="SUPFAM" id="SSF53756">
    <property type="entry name" value="UDP-Glycosyltransferase/glycogen phosphorylase"/>
    <property type="match status" value="1"/>
</dbReference>
<dbReference type="GO" id="GO:0008360">
    <property type="term" value="P:regulation of cell shape"/>
    <property type="evidence" value="ECO:0007669"/>
    <property type="project" value="UniProtKB-KW"/>
</dbReference>
<gene>
    <name evidence="10 13" type="primary">murG</name>
    <name evidence="13" type="ORF">DU002_09655</name>
</gene>
<accession>A0A368NJE3</accession>
<protein>
    <recommendedName>
        <fullName evidence="10">UDP-N-acetylglucosamine--N-acetylmuramyl-(pentapeptide) pyrophosphoryl-undecaprenol N-acetylglucosamine transferase</fullName>
        <ecNumber evidence="10">2.4.1.227</ecNumber>
    </recommendedName>
    <alternativeName>
        <fullName evidence="10">Undecaprenyl-PP-MurNAc-pentapeptide-UDPGlcNAc GlcNAc transferase</fullName>
    </alternativeName>
</protein>
<feature type="binding site" evidence="10">
    <location>
        <position position="190"/>
    </location>
    <ligand>
        <name>UDP-N-acetyl-alpha-D-glucosamine</name>
        <dbReference type="ChEBI" id="CHEBI:57705"/>
    </ligand>
</feature>
<comment type="caution">
    <text evidence="13">The sequence shown here is derived from an EMBL/GenBank/DDBJ whole genome shotgun (WGS) entry which is preliminary data.</text>
</comment>
<keyword evidence="5 10" id="KW-0133">Cell shape</keyword>
<comment type="pathway">
    <text evidence="10">Cell wall biogenesis; peptidoglycan biosynthesis.</text>
</comment>
<dbReference type="GO" id="GO:0051991">
    <property type="term" value="F:UDP-N-acetyl-D-glucosamine:N-acetylmuramoyl-L-alanyl-D-glutamyl-meso-2,6-diaminopimelyl-D-alanyl-D-alanine-diphosphoundecaprenol 4-beta-N-acetylglucosaminlytransferase activity"/>
    <property type="evidence" value="ECO:0007669"/>
    <property type="project" value="RHEA"/>
</dbReference>
<dbReference type="RefSeq" id="WP_114338171.1">
    <property type="nucleotide sequence ID" value="NZ_QPID01000005.1"/>
</dbReference>
<feature type="domain" description="Glycosyl transferase family 28 C-terminal" evidence="12">
    <location>
        <begin position="184"/>
        <end position="340"/>
    </location>
</feature>
<proteinExistence type="inferred from homology"/>
<dbReference type="Pfam" id="PF04101">
    <property type="entry name" value="Glyco_tran_28_C"/>
    <property type="match status" value="1"/>
</dbReference>
<comment type="subcellular location">
    <subcellularLocation>
        <location evidence="10">Cell membrane</location>
        <topology evidence="10">Peripheral membrane protein</topology>
        <orientation evidence="10">Cytoplasmic side</orientation>
    </subcellularLocation>
</comment>
<dbReference type="NCBIfam" id="TIGR01133">
    <property type="entry name" value="murG"/>
    <property type="match status" value="1"/>
</dbReference>
<dbReference type="AlphaFoldDB" id="A0A368NJE3"/>
<evidence type="ECO:0000259" key="12">
    <source>
        <dbReference type="Pfam" id="PF04101"/>
    </source>
</evidence>
<name>A0A368NJE3_9GAMM</name>
<dbReference type="GO" id="GO:0050511">
    <property type="term" value="F:undecaprenyldiphospho-muramoylpentapeptide beta-N-acetylglucosaminyltransferase activity"/>
    <property type="evidence" value="ECO:0007669"/>
    <property type="project" value="UniProtKB-UniRule"/>
</dbReference>
<dbReference type="GO" id="GO:0005975">
    <property type="term" value="P:carbohydrate metabolic process"/>
    <property type="evidence" value="ECO:0007669"/>
    <property type="project" value="InterPro"/>
</dbReference>
<feature type="binding site" evidence="10">
    <location>
        <position position="161"/>
    </location>
    <ligand>
        <name>UDP-N-acetyl-alpha-D-glucosamine</name>
        <dbReference type="ChEBI" id="CHEBI:57705"/>
    </ligand>
</feature>
<feature type="binding site" evidence="10">
    <location>
        <begin position="12"/>
        <end position="14"/>
    </location>
    <ligand>
        <name>UDP-N-acetyl-alpha-D-glucosamine</name>
        <dbReference type="ChEBI" id="CHEBI:57705"/>
    </ligand>
</feature>
<dbReference type="OrthoDB" id="9808936at2"/>
<evidence type="ECO:0000256" key="5">
    <source>
        <dbReference type="ARBA" id="ARBA00022960"/>
    </source>
</evidence>
<evidence type="ECO:0000256" key="10">
    <source>
        <dbReference type="HAMAP-Rule" id="MF_00033"/>
    </source>
</evidence>
<dbReference type="EMBL" id="QPID01000005">
    <property type="protein sequence ID" value="RCU49885.1"/>
    <property type="molecule type" value="Genomic_DNA"/>
</dbReference>
<dbReference type="EC" id="2.4.1.227" evidence="10"/>
<evidence type="ECO:0000256" key="3">
    <source>
        <dbReference type="ARBA" id="ARBA00022676"/>
    </source>
</evidence>
<dbReference type="GO" id="GO:0051301">
    <property type="term" value="P:cell division"/>
    <property type="evidence" value="ECO:0007669"/>
    <property type="project" value="UniProtKB-KW"/>
</dbReference>
<dbReference type="Gene3D" id="3.40.50.2000">
    <property type="entry name" value="Glycogen Phosphorylase B"/>
    <property type="match status" value="2"/>
</dbReference>
<dbReference type="GO" id="GO:0009252">
    <property type="term" value="P:peptidoglycan biosynthetic process"/>
    <property type="evidence" value="ECO:0007669"/>
    <property type="project" value="UniProtKB-UniRule"/>
</dbReference>
<feature type="binding site" evidence="10">
    <location>
        <position position="124"/>
    </location>
    <ligand>
        <name>UDP-N-acetyl-alpha-D-glucosamine</name>
        <dbReference type="ChEBI" id="CHEBI:57705"/>
    </ligand>
</feature>
<reference evidence="13 14" key="1">
    <citation type="submission" date="2018-07" db="EMBL/GenBank/DDBJ databases">
        <title>Corallincola holothuriorum sp. nov., a new facultative anaerobe isolated from sea cucumber Apostichopus japonicus.</title>
        <authorList>
            <person name="Xia H."/>
        </authorList>
    </citation>
    <scope>NUCLEOTIDE SEQUENCE [LARGE SCALE GENOMIC DNA]</scope>
    <source>
        <strain evidence="13 14">C4</strain>
    </source>
</reference>
<evidence type="ECO:0000313" key="14">
    <source>
        <dbReference type="Proteomes" id="UP000252558"/>
    </source>
</evidence>
<dbReference type="PANTHER" id="PTHR21015">
    <property type="entry name" value="UDP-N-ACETYLGLUCOSAMINE--N-ACETYLMURAMYL-(PENTAPEPTIDE) PYROPHOSPHORYL-UNDECAPRENOL N-ACETYLGLUCOSAMINE TRANSFERASE 1"/>
    <property type="match status" value="1"/>
</dbReference>